<protein>
    <submittedName>
        <fullName evidence="2">Uncharacterized protein</fullName>
    </submittedName>
</protein>
<accession>A0AAV9J0N4</accession>
<evidence type="ECO:0000313" key="3">
    <source>
        <dbReference type="Proteomes" id="UP001301350"/>
    </source>
</evidence>
<gene>
    <name evidence="2" type="ORF">CDCA_CDCA15G3986</name>
</gene>
<organism evidence="2 3">
    <name type="scientific">Cyanidium caldarium</name>
    <name type="common">Red alga</name>
    <dbReference type="NCBI Taxonomy" id="2771"/>
    <lineage>
        <taxon>Eukaryota</taxon>
        <taxon>Rhodophyta</taxon>
        <taxon>Bangiophyceae</taxon>
        <taxon>Cyanidiales</taxon>
        <taxon>Cyanidiaceae</taxon>
        <taxon>Cyanidium</taxon>
    </lineage>
</organism>
<evidence type="ECO:0000313" key="2">
    <source>
        <dbReference type="EMBL" id="KAK4537961.1"/>
    </source>
</evidence>
<reference evidence="2 3" key="1">
    <citation type="submission" date="2022-07" db="EMBL/GenBank/DDBJ databases">
        <title>Genome-wide signatures of adaptation to extreme environments.</title>
        <authorList>
            <person name="Cho C.H."/>
            <person name="Yoon H.S."/>
        </authorList>
    </citation>
    <scope>NUCLEOTIDE SEQUENCE [LARGE SCALE GENOMIC DNA]</scope>
    <source>
        <strain evidence="2 3">DBV 063 E5</strain>
    </source>
</reference>
<dbReference type="AlphaFoldDB" id="A0AAV9J0N4"/>
<comment type="caution">
    <text evidence="2">The sequence shown here is derived from an EMBL/GenBank/DDBJ whole genome shotgun (WGS) entry which is preliminary data.</text>
</comment>
<sequence>MADGHKGWPGWQRFTAPWTHRLKHASIRARSGRRLSAILCFVLLVPLPLYYYAQRRPSVFTAPAAVDRCRSRFTAPVTVISTLPRDISYDNVACSVSGRIQRAVRSWLAFAVEVILVSDEVQACERHLRPLSPRVFCVAHMCTSAIKLPTVKCLIATGATAATTVTSPTDLLLYVNNDVELHGPVPEVAYALTQLAPSFVAFGQRFDHDDDNSHGVCARHGPLRERVELHAAWGVDYFLFRGVDFPYTAMPEFVIGNWRWDNWLARYFIEKKDTLTVDVTAAVLAWHPRAAAFQPASRRIGAQHNDGLGRDSFATDYRQTGTVDRSEAVLRVYDDALVLCDRARTVEPAPLPCRWWRRRCASDASPTAPVD</sequence>
<keyword evidence="1" id="KW-0472">Membrane</keyword>
<keyword evidence="1" id="KW-0812">Transmembrane</keyword>
<name>A0AAV9J0N4_CYACA</name>
<proteinExistence type="predicted"/>
<keyword evidence="1" id="KW-1133">Transmembrane helix</keyword>
<dbReference type="EMBL" id="JANCYW010000015">
    <property type="protein sequence ID" value="KAK4537961.1"/>
    <property type="molecule type" value="Genomic_DNA"/>
</dbReference>
<dbReference type="Proteomes" id="UP001301350">
    <property type="component" value="Unassembled WGS sequence"/>
</dbReference>
<evidence type="ECO:0000256" key="1">
    <source>
        <dbReference type="SAM" id="Phobius"/>
    </source>
</evidence>
<feature type="transmembrane region" description="Helical" evidence="1">
    <location>
        <begin position="35"/>
        <end position="53"/>
    </location>
</feature>
<keyword evidence="3" id="KW-1185">Reference proteome</keyword>